<evidence type="ECO:0000256" key="2">
    <source>
        <dbReference type="SAM" id="Phobius"/>
    </source>
</evidence>
<protein>
    <recommendedName>
        <fullName evidence="5">Transmembrane protein</fullName>
    </recommendedName>
</protein>
<feature type="compositionally biased region" description="Polar residues" evidence="1">
    <location>
        <begin position="250"/>
        <end position="280"/>
    </location>
</feature>
<keyword evidence="2" id="KW-1133">Transmembrane helix</keyword>
<comment type="caution">
    <text evidence="3">The sequence shown here is derived from an EMBL/GenBank/DDBJ whole genome shotgun (WGS) entry which is preliminary data.</text>
</comment>
<gene>
    <name evidence="3" type="ORF">EK21DRAFT_87312</name>
</gene>
<keyword evidence="4" id="KW-1185">Reference proteome</keyword>
<feature type="region of interest" description="Disordered" evidence="1">
    <location>
        <begin position="358"/>
        <end position="393"/>
    </location>
</feature>
<feature type="region of interest" description="Disordered" evidence="1">
    <location>
        <begin position="250"/>
        <end position="312"/>
    </location>
</feature>
<feature type="compositionally biased region" description="Pro residues" evidence="1">
    <location>
        <begin position="289"/>
        <end position="307"/>
    </location>
</feature>
<feature type="compositionally biased region" description="Basic and acidic residues" evidence="1">
    <location>
        <begin position="113"/>
        <end position="127"/>
    </location>
</feature>
<name>A0A9P4HC10_9PLEO</name>
<proteinExistence type="predicted"/>
<evidence type="ECO:0008006" key="5">
    <source>
        <dbReference type="Google" id="ProtNLM"/>
    </source>
</evidence>
<sequence>MEPTNTMFINTAVVLIVSICALLLCIIYVQVDQANEHFCTLSYQVDSIFHDVDEVHFIVASIRTSLDETGHTRQPQRHEVRERRMQAEAKHRHVNHGRSAGVEATTSNTEHAIPQRREDQQSKNADERGRANILTAVVTPEESVHPWRQSRALNYEEEFHLLDDLTLILAATRPPLTATQTNTIHAQFGTTVHALECSPNPPLNQWLGDIWLILWRILCNPGLDITIQQSNIILMRMRMVLSRMGGLTHGNISTARSESTEPRSTPNDQDTDSTLANAPTSPAHLLTPSPLPNTPSQPDDVPTPPISPWSSLCSSSPSVSQFFRNPNLSGDTLVHFSGSESDSSPILRRYRPARFEALGSQGRDAERAEAAEVSDEDEDGLREVEKARARERG</sequence>
<keyword evidence="2" id="KW-0472">Membrane</keyword>
<evidence type="ECO:0000313" key="3">
    <source>
        <dbReference type="EMBL" id="KAF2032186.1"/>
    </source>
</evidence>
<organism evidence="3 4">
    <name type="scientific">Setomelanomma holmii</name>
    <dbReference type="NCBI Taxonomy" id="210430"/>
    <lineage>
        <taxon>Eukaryota</taxon>
        <taxon>Fungi</taxon>
        <taxon>Dikarya</taxon>
        <taxon>Ascomycota</taxon>
        <taxon>Pezizomycotina</taxon>
        <taxon>Dothideomycetes</taxon>
        <taxon>Pleosporomycetidae</taxon>
        <taxon>Pleosporales</taxon>
        <taxon>Pleosporineae</taxon>
        <taxon>Phaeosphaeriaceae</taxon>
        <taxon>Setomelanomma</taxon>
    </lineage>
</organism>
<keyword evidence="2" id="KW-0812">Transmembrane</keyword>
<feature type="region of interest" description="Disordered" evidence="1">
    <location>
        <begin position="88"/>
        <end position="127"/>
    </location>
</feature>
<evidence type="ECO:0000256" key="1">
    <source>
        <dbReference type="SAM" id="MobiDB-lite"/>
    </source>
</evidence>
<feature type="compositionally biased region" description="Basic and acidic residues" evidence="1">
    <location>
        <begin position="381"/>
        <end position="393"/>
    </location>
</feature>
<dbReference type="EMBL" id="ML978174">
    <property type="protein sequence ID" value="KAF2032186.1"/>
    <property type="molecule type" value="Genomic_DNA"/>
</dbReference>
<evidence type="ECO:0000313" key="4">
    <source>
        <dbReference type="Proteomes" id="UP000799777"/>
    </source>
</evidence>
<dbReference type="AlphaFoldDB" id="A0A9P4HC10"/>
<reference evidence="3" key="1">
    <citation type="journal article" date="2020" name="Stud. Mycol.">
        <title>101 Dothideomycetes genomes: a test case for predicting lifestyles and emergence of pathogens.</title>
        <authorList>
            <person name="Haridas S."/>
            <person name="Albert R."/>
            <person name="Binder M."/>
            <person name="Bloem J."/>
            <person name="Labutti K."/>
            <person name="Salamov A."/>
            <person name="Andreopoulos B."/>
            <person name="Baker S."/>
            <person name="Barry K."/>
            <person name="Bills G."/>
            <person name="Bluhm B."/>
            <person name="Cannon C."/>
            <person name="Castanera R."/>
            <person name="Culley D."/>
            <person name="Daum C."/>
            <person name="Ezra D."/>
            <person name="Gonzalez J."/>
            <person name="Henrissat B."/>
            <person name="Kuo A."/>
            <person name="Liang C."/>
            <person name="Lipzen A."/>
            <person name="Lutzoni F."/>
            <person name="Magnuson J."/>
            <person name="Mondo S."/>
            <person name="Nolan M."/>
            <person name="Ohm R."/>
            <person name="Pangilinan J."/>
            <person name="Park H.-J."/>
            <person name="Ramirez L."/>
            <person name="Alfaro M."/>
            <person name="Sun H."/>
            <person name="Tritt A."/>
            <person name="Yoshinaga Y."/>
            <person name="Zwiers L.-H."/>
            <person name="Turgeon B."/>
            <person name="Goodwin S."/>
            <person name="Spatafora J."/>
            <person name="Crous P."/>
            <person name="Grigoriev I."/>
        </authorList>
    </citation>
    <scope>NUCLEOTIDE SEQUENCE</scope>
    <source>
        <strain evidence="3">CBS 110217</strain>
    </source>
</reference>
<dbReference type="Proteomes" id="UP000799777">
    <property type="component" value="Unassembled WGS sequence"/>
</dbReference>
<feature type="transmembrane region" description="Helical" evidence="2">
    <location>
        <begin position="7"/>
        <end position="29"/>
    </location>
</feature>
<accession>A0A9P4HC10</accession>